<dbReference type="RefSeq" id="WP_129456975.1">
    <property type="nucleotide sequence ID" value="NZ_JACXYX010000025.1"/>
</dbReference>
<gene>
    <name evidence="1" type="ORF">EUA07_20160</name>
</gene>
<evidence type="ECO:0000313" key="1">
    <source>
        <dbReference type="EMBL" id="RYB97434.1"/>
    </source>
</evidence>
<dbReference type="InterPro" id="IPR023159">
    <property type="entry name" value="SO1590-like_sf"/>
</dbReference>
<dbReference type="Proteomes" id="UP000293291">
    <property type="component" value="Unassembled WGS sequence"/>
</dbReference>
<dbReference type="EMBL" id="SDWU01000030">
    <property type="protein sequence ID" value="RYB97434.1"/>
    <property type="molecule type" value="Genomic_DNA"/>
</dbReference>
<accession>A0A4Q2S677</accession>
<organism evidence="1 2">
    <name type="scientific">Nocardioides ganghwensis</name>
    <dbReference type="NCBI Taxonomy" id="252230"/>
    <lineage>
        <taxon>Bacteria</taxon>
        <taxon>Bacillati</taxon>
        <taxon>Actinomycetota</taxon>
        <taxon>Actinomycetes</taxon>
        <taxon>Propionibacteriales</taxon>
        <taxon>Nocardioidaceae</taxon>
        <taxon>Nocardioides</taxon>
    </lineage>
</organism>
<comment type="caution">
    <text evidence="1">The sequence shown here is derived from an EMBL/GenBank/DDBJ whole genome shotgun (WGS) entry which is preliminary data.</text>
</comment>
<name>A0A4Q2S677_9ACTN</name>
<reference evidence="1 2" key="1">
    <citation type="submission" date="2019-01" db="EMBL/GenBank/DDBJ databases">
        <title>Novel species of Nocardioides.</title>
        <authorList>
            <person name="Liu Q."/>
            <person name="Xin Y.-H."/>
        </authorList>
    </citation>
    <scope>NUCLEOTIDE SEQUENCE [LARGE SCALE GENOMIC DNA]</scope>
    <source>
        <strain evidence="1 2">CGMCC 4.6875</strain>
    </source>
</reference>
<keyword evidence="2" id="KW-1185">Reference proteome</keyword>
<dbReference type="AlphaFoldDB" id="A0A4Q2S677"/>
<sequence length="167" mass="17588">MRTRIRRLAMLGMLMGGLLGTGLMVPVSAAGTTQIGGDAGYDATWCDSPPAGFTSYPGLRLTGSLEGCLYTGVDEARQTPSGGWIETGREMFVGSLNGGATGTFTTSYRFQGKYEADFTVEIHGRCQHPIAAGSGTGGFEGATGRLDFKDIIGETVTYVYRGHIKLG</sequence>
<evidence type="ECO:0000313" key="2">
    <source>
        <dbReference type="Proteomes" id="UP000293291"/>
    </source>
</evidence>
<evidence type="ECO:0008006" key="3">
    <source>
        <dbReference type="Google" id="ProtNLM"/>
    </source>
</evidence>
<dbReference type="OrthoDB" id="668669at2"/>
<dbReference type="Gene3D" id="2.40.350.10">
    <property type="entry name" value="SO1590-like"/>
    <property type="match status" value="1"/>
</dbReference>
<protein>
    <recommendedName>
        <fullName evidence="3">DUF3224 domain-containing protein</fullName>
    </recommendedName>
</protein>
<proteinExistence type="predicted"/>